<dbReference type="Proteomes" id="UP000694308">
    <property type="component" value="Unassembled WGS sequence"/>
</dbReference>
<sequence length="290" mass="34309">MKESSDILNIKRGYLKEDFIFFHLKDKKQIDFEFHYHDFNKIIIFISGKVTYLIEGKAYELKPWDILFVSRNEVHKPFIDSTETYERIVIWINSKFLEKHNVQGNNLMTCFELASSQKCSLLRSSPELLLNIKQSMTQLEEAYRDTDFGNYVLKNALFLQILVYLNRLALKSENSSRNNDIKYDENIDAILSYINKNLSSELSLDKISEKFYMSKYYLMHKFKKYTGYTIYNYIMQKRIIMANNLIKSGRPITEACLECGFGDYSSFLKAFKKIFGTSPKVYYKTLKELE</sequence>
<comment type="caution">
    <text evidence="3">The sequence shown here is derived from an EMBL/GenBank/DDBJ whole genome shotgun (WGS) entry which is preliminary data.</text>
</comment>
<organism evidence="3 4">
    <name type="scientific">Clostridium thailandense</name>
    <dbReference type="NCBI Taxonomy" id="2794346"/>
    <lineage>
        <taxon>Bacteria</taxon>
        <taxon>Bacillati</taxon>
        <taxon>Bacillota</taxon>
        <taxon>Clostridia</taxon>
        <taxon>Eubacteriales</taxon>
        <taxon>Clostridiaceae</taxon>
        <taxon>Clostridium</taxon>
    </lineage>
</organism>
<dbReference type="Pfam" id="PF12833">
    <property type="entry name" value="HTH_18"/>
    <property type="match status" value="1"/>
</dbReference>
<dbReference type="GO" id="GO:0043565">
    <property type="term" value="F:sequence-specific DNA binding"/>
    <property type="evidence" value="ECO:0007669"/>
    <property type="project" value="InterPro"/>
</dbReference>
<accession>A0A949TQ54</accession>
<reference evidence="3" key="1">
    <citation type="submission" date="2020-12" db="EMBL/GenBank/DDBJ databases">
        <title>Clostridium thailandense sp. nov., a novel acetogenic bacterium isolated from peat land soil in Thailand.</title>
        <authorList>
            <person name="Chaikitkaew S."/>
            <person name="Birkeland N.K."/>
        </authorList>
    </citation>
    <scope>NUCLEOTIDE SEQUENCE</scope>
    <source>
        <strain evidence="3">PL3</strain>
    </source>
</reference>
<dbReference type="InterPro" id="IPR003313">
    <property type="entry name" value="AraC-bd"/>
</dbReference>
<dbReference type="EMBL" id="JAEEGC010000180">
    <property type="protein sequence ID" value="MBV7276495.1"/>
    <property type="molecule type" value="Genomic_DNA"/>
</dbReference>
<dbReference type="PANTHER" id="PTHR43280:SF34">
    <property type="entry name" value="ARAC-FAMILY TRANSCRIPTIONAL REGULATOR"/>
    <property type="match status" value="1"/>
</dbReference>
<proteinExistence type="predicted"/>
<dbReference type="Pfam" id="PF02311">
    <property type="entry name" value="AraC_binding"/>
    <property type="match status" value="1"/>
</dbReference>
<dbReference type="PROSITE" id="PS01124">
    <property type="entry name" value="HTH_ARAC_FAMILY_2"/>
    <property type="match status" value="1"/>
</dbReference>
<evidence type="ECO:0000313" key="4">
    <source>
        <dbReference type="Proteomes" id="UP000694308"/>
    </source>
</evidence>
<dbReference type="AlphaFoldDB" id="A0A949TQ54"/>
<evidence type="ECO:0000313" key="3">
    <source>
        <dbReference type="EMBL" id="MBV7276495.1"/>
    </source>
</evidence>
<evidence type="ECO:0000259" key="2">
    <source>
        <dbReference type="PROSITE" id="PS01124"/>
    </source>
</evidence>
<dbReference type="GO" id="GO:0003700">
    <property type="term" value="F:DNA-binding transcription factor activity"/>
    <property type="evidence" value="ECO:0007669"/>
    <property type="project" value="InterPro"/>
</dbReference>
<dbReference type="SMART" id="SM00342">
    <property type="entry name" value="HTH_ARAC"/>
    <property type="match status" value="1"/>
</dbReference>
<dbReference type="RefSeq" id="WP_218323577.1">
    <property type="nucleotide sequence ID" value="NZ_JAEEGC010000180.1"/>
</dbReference>
<evidence type="ECO:0000256" key="1">
    <source>
        <dbReference type="ARBA" id="ARBA00023125"/>
    </source>
</evidence>
<keyword evidence="1" id="KW-0238">DNA-binding</keyword>
<feature type="domain" description="HTH araC/xylS-type" evidence="2">
    <location>
        <begin position="188"/>
        <end position="285"/>
    </location>
</feature>
<name>A0A949TQ54_9CLOT</name>
<dbReference type="PANTHER" id="PTHR43280">
    <property type="entry name" value="ARAC-FAMILY TRANSCRIPTIONAL REGULATOR"/>
    <property type="match status" value="1"/>
</dbReference>
<protein>
    <submittedName>
        <fullName evidence="3">Helix-turn-helix domain-containing protein</fullName>
    </submittedName>
</protein>
<keyword evidence="4" id="KW-1185">Reference proteome</keyword>
<dbReference type="InterPro" id="IPR018060">
    <property type="entry name" value="HTH_AraC"/>
</dbReference>
<gene>
    <name evidence="3" type="ORF">I6U48_26825</name>
</gene>